<name>A0ACB8RGZ9_9AGAM</name>
<organism evidence="1 2">
    <name type="scientific">Auriscalpium vulgare</name>
    <dbReference type="NCBI Taxonomy" id="40419"/>
    <lineage>
        <taxon>Eukaryota</taxon>
        <taxon>Fungi</taxon>
        <taxon>Dikarya</taxon>
        <taxon>Basidiomycota</taxon>
        <taxon>Agaricomycotina</taxon>
        <taxon>Agaricomycetes</taxon>
        <taxon>Russulales</taxon>
        <taxon>Auriscalpiaceae</taxon>
        <taxon>Auriscalpium</taxon>
    </lineage>
</organism>
<sequence>MPVALSFDVQVEIINWVYRGSQHLLVDGRMLSKCSLVCKQWTAPAQRLLFRRIGSWLSQPSLALLLKAVQQNARLGTYTRLFAIVIYTNPGRATHNDNALALLALLPNLDGLSLRAQIDPLSMVSLLEPSLVRVWPDLQSLEIDNEHGEPDLPDLLVPLKTPRRTAITRSTPMAVKWLMEEADTSALRELEVYCINWDEPICLHAFHNTPALENLTSLVLGNALPPQTIINRLVRLEKLVFAVLPTELLSLPSTVHHVGYHRAAPEKNWDVPLRHLLGAMQVLPVLNLVTAMRGLCPADLEDLRCACEEMCVDFVLYDDHRMLRSIRDVHWI</sequence>
<keyword evidence="2" id="KW-1185">Reference proteome</keyword>
<comment type="caution">
    <text evidence="1">The sequence shown here is derived from an EMBL/GenBank/DDBJ whole genome shotgun (WGS) entry which is preliminary data.</text>
</comment>
<dbReference type="EMBL" id="MU276025">
    <property type="protein sequence ID" value="KAI0043280.1"/>
    <property type="molecule type" value="Genomic_DNA"/>
</dbReference>
<proteinExistence type="predicted"/>
<reference evidence="1" key="2">
    <citation type="journal article" date="2022" name="New Phytol.">
        <title>Evolutionary transition to the ectomycorrhizal habit in the genomes of a hyperdiverse lineage of mushroom-forming fungi.</title>
        <authorList>
            <person name="Looney B."/>
            <person name="Miyauchi S."/>
            <person name="Morin E."/>
            <person name="Drula E."/>
            <person name="Courty P.E."/>
            <person name="Kohler A."/>
            <person name="Kuo A."/>
            <person name="LaButti K."/>
            <person name="Pangilinan J."/>
            <person name="Lipzen A."/>
            <person name="Riley R."/>
            <person name="Andreopoulos W."/>
            <person name="He G."/>
            <person name="Johnson J."/>
            <person name="Nolan M."/>
            <person name="Tritt A."/>
            <person name="Barry K.W."/>
            <person name="Grigoriev I.V."/>
            <person name="Nagy L.G."/>
            <person name="Hibbett D."/>
            <person name="Henrissat B."/>
            <person name="Matheny P.B."/>
            <person name="Labbe J."/>
            <person name="Martin F.M."/>
        </authorList>
    </citation>
    <scope>NUCLEOTIDE SEQUENCE</scope>
    <source>
        <strain evidence="1">FP105234-sp</strain>
    </source>
</reference>
<reference evidence="1" key="1">
    <citation type="submission" date="2021-02" db="EMBL/GenBank/DDBJ databases">
        <authorList>
            <consortium name="DOE Joint Genome Institute"/>
            <person name="Ahrendt S."/>
            <person name="Looney B.P."/>
            <person name="Miyauchi S."/>
            <person name="Morin E."/>
            <person name="Drula E."/>
            <person name="Courty P.E."/>
            <person name="Chicoki N."/>
            <person name="Fauchery L."/>
            <person name="Kohler A."/>
            <person name="Kuo A."/>
            <person name="Labutti K."/>
            <person name="Pangilinan J."/>
            <person name="Lipzen A."/>
            <person name="Riley R."/>
            <person name="Andreopoulos W."/>
            <person name="He G."/>
            <person name="Johnson J."/>
            <person name="Barry K.W."/>
            <person name="Grigoriev I.V."/>
            <person name="Nagy L."/>
            <person name="Hibbett D."/>
            <person name="Henrissat B."/>
            <person name="Matheny P.B."/>
            <person name="Labbe J."/>
            <person name="Martin F."/>
        </authorList>
    </citation>
    <scope>NUCLEOTIDE SEQUENCE</scope>
    <source>
        <strain evidence="1">FP105234-sp</strain>
    </source>
</reference>
<protein>
    <submittedName>
        <fullName evidence="1">Uncharacterized protein</fullName>
    </submittedName>
</protein>
<gene>
    <name evidence="1" type="ORF">FA95DRAFT_1609514</name>
</gene>
<evidence type="ECO:0000313" key="1">
    <source>
        <dbReference type="EMBL" id="KAI0043280.1"/>
    </source>
</evidence>
<evidence type="ECO:0000313" key="2">
    <source>
        <dbReference type="Proteomes" id="UP000814033"/>
    </source>
</evidence>
<dbReference type="Proteomes" id="UP000814033">
    <property type="component" value="Unassembled WGS sequence"/>
</dbReference>
<accession>A0ACB8RGZ9</accession>